<dbReference type="InterPro" id="IPR009506">
    <property type="entry name" value="YjiS-like"/>
</dbReference>
<organism evidence="2 3">
    <name type="scientific">Acuticoccus sediminis</name>
    <dbReference type="NCBI Taxonomy" id="2184697"/>
    <lineage>
        <taxon>Bacteria</taxon>
        <taxon>Pseudomonadati</taxon>
        <taxon>Pseudomonadota</taxon>
        <taxon>Alphaproteobacteria</taxon>
        <taxon>Hyphomicrobiales</taxon>
        <taxon>Amorphaceae</taxon>
        <taxon>Acuticoccus</taxon>
    </lineage>
</organism>
<dbReference type="EMBL" id="QHHQ01000008">
    <property type="protein sequence ID" value="RAH97787.1"/>
    <property type="molecule type" value="Genomic_DNA"/>
</dbReference>
<proteinExistence type="predicted"/>
<keyword evidence="3" id="KW-1185">Reference proteome</keyword>
<sequence length="76" mass="8790">MYPKKAAATIGVLDPERHKTIAQSFGSVVWRTARRIGKYFSNHRQYDELLEMPDYLLADVGLSRAQVIEVKRDLRL</sequence>
<feature type="domain" description="YjiS-like" evidence="1">
    <location>
        <begin position="34"/>
        <end position="67"/>
    </location>
</feature>
<name>A0A8B2NN11_9HYPH</name>
<dbReference type="Proteomes" id="UP000249590">
    <property type="component" value="Unassembled WGS sequence"/>
</dbReference>
<dbReference type="OrthoDB" id="7306802at2"/>
<comment type="caution">
    <text evidence="2">The sequence shown here is derived from an EMBL/GenBank/DDBJ whole genome shotgun (WGS) entry which is preliminary data.</text>
</comment>
<dbReference type="RefSeq" id="WP_111351633.1">
    <property type="nucleotide sequence ID" value="NZ_QHHQ01000008.1"/>
</dbReference>
<accession>A0A8B2NN11</accession>
<evidence type="ECO:0000259" key="1">
    <source>
        <dbReference type="Pfam" id="PF06568"/>
    </source>
</evidence>
<dbReference type="AlphaFoldDB" id="A0A8B2NN11"/>
<gene>
    <name evidence="2" type="ORF">DLJ53_28525</name>
</gene>
<dbReference type="Pfam" id="PF06568">
    <property type="entry name" value="YjiS-like"/>
    <property type="match status" value="1"/>
</dbReference>
<reference evidence="2 3" key="1">
    <citation type="submission" date="2018-05" db="EMBL/GenBank/DDBJ databases">
        <title>Acuticoccus sediminis sp. nov., isolated from deep-sea sediment of Indian Ocean.</title>
        <authorList>
            <person name="Liu X."/>
            <person name="Lai Q."/>
            <person name="Du Y."/>
            <person name="Sun F."/>
            <person name="Zhang X."/>
            <person name="Wang S."/>
            <person name="Shao Z."/>
        </authorList>
    </citation>
    <scope>NUCLEOTIDE SEQUENCE [LARGE SCALE GENOMIC DNA]</scope>
    <source>
        <strain evidence="2 3">PTG4-2</strain>
    </source>
</reference>
<evidence type="ECO:0000313" key="3">
    <source>
        <dbReference type="Proteomes" id="UP000249590"/>
    </source>
</evidence>
<evidence type="ECO:0000313" key="2">
    <source>
        <dbReference type="EMBL" id="RAH97787.1"/>
    </source>
</evidence>
<protein>
    <recommendedName>
        <fullName evidence="1">YjiS-like domain-containing protein</fullName>
    </recommendedName>
</protein>